<proteinExistence type="predicted"/>
<dbReference type="Proteomes" id="UP001221898">
    <property type="component" value="Unassembled WGS sequence"/>
</dbReference>
<keyword evidence="3" id="KW-1185">Reference proteome</keyword>
<dbReference type="AlphaFoldDB" id="A0AAD7WPG3"/>
<feature type="region of interest" description="Disordered" evidence="1">
    <location>
        <begin position="167"/>
        <end position="189"/>
    </location>
</feature>
<name>A0AAD7WPG3_9TELE</name>
<dbReference type="PANTHER" id="PTHR38681:SF1">
    <property type="entry name" value="RETROVIRUS-RELATED POL POLYPROTEIN FROM TRANSPOSON 412-LIKE PROTEIN"/>
    <property type="match status" value="1"/>
</dbReference>
<gene>
    <name evidence="2" type="ORF">AAFF_G00337540</name>
</gene>
<comment type="caution">
    <text evidence="2">The sequence shown here is derived from an EMBL/GenBank/DDBJ whole genome shotgun (WGS) entry which is preliminary data.</text>
</comment>
<dbReference type="PANTHER" id="PTHR38681">
    <property type="entry name" value="RETROVIRUS-RELATED POL POLYPROTEIN FROM TRANSPOSON 412-LIKE PROTEIN-RELATED"/>
    <property type="match status" value="1"/>
</dbReference>
<dbReference type="EMBL" id="JAINUG010000053">
    <property type="protein sequence ID" value="KAJ8404487.1"/>
    <property type="molecule type" value="Genomic_DNA"/>
</dbReference>
<protein>
    <submittedName>
        <fullName evidence="2">Uncharacterized protein</fullName>
    </submittedName>
</protein>
<evidence type="ECO:0000256" key="1">
    <source>
        <dbReference type="SAM" id="MobiDB-lite"/>
    </source>
</evidence>
<sequence length="221" mass="24407">MKHFHRSMKVPLRASLKDDSWCNRLPWVLLGIRTATKEDLQSSSVELVYGQPLWVPGDFIPNASVPWFASLQRSTHPSRAEAFIPVLTSRHGLPQSWVPANLRMAELLSDTTHTRACCNHHMMVLSASWSRALKLLSSTSEVNRIMSLWTVSSPPTTMTWIALLGSPSPRGRAPPTAKPSTRPGFPTGGSAFLTAPAQAPRNRFESVVRSGPLASLKCRFL</sequence>
<accession>A0AAD7WPG3</accession>
<evidence type="ECO:0000313" key="3">
    <source>
        <dbReference type="Proteomes" id="UP001221898"/>
    </source>
</evidence>
<reference evidence="2" key="1">
    <citation type="journal article" date="2023" name="Science">
        <title>Genome structures resolve the early diversification of teleost fishes.</title>
        <authorList>
            <person name="Parey E."/>
            <person name="Louis A."/>
            <person name="Montfort J."/>
            <person name="Bouchez O."/>
            <person name="Roques C."/>
            <person name="Iampietro C."/>
            <person name="Lluch J."/>
            <person name="Castinel A."/>
            <person name="Donnadieu C."/>
            <person name="Desvignes T."/>
            <person name="Floi Bucao C."/>
            <person name="Jouanno E."/>
            <person name="Wen M."/>
            <person name="Mejri S."/>
            <person name="Dirks R."/>
            <person name="Jansen H."/>
            <person name="Henkel C."/>
            <person name="Chen W.J."/>
            <person name="Zahm M."/>
            <person name="Cabau C."/>
            <person name="Klopp C."/>
            <person name="Thompson A.W."/>
            <person name="Robinson-Rechavi M."/>
            <person name="Braasch I."/>
            <person name="Lecointre G."/>
            <person name="Bobe J."/>
            <person name="Postlethwait J.H."/>
            <person name="Berthelot C."/>
            <person name="Roest Crollius H."/>
            <person name="Guiguen Y."/>
        </authorList>
    </citation>
    <scope>NUCLEOTIDE SEQUENCE</scope>
    <source>
        <strain evidence="2">NC1722</strain>
    </source>
</reference>
<organism evidence="2 3">
    <name type="scientific">Aldrovandia affinis</name>
    <dbReference type="NCBI Taxonomy" id="143900"/>
    <lineage>
        <taxon>Eukaryota</taxon>
        <taxon>Metazoa</taxon>
        <taxon>Chordata</taxon>
        <taxon>Craniata</taxon>
        <taxon>Vertebrata</taxon>
        <taxon>Euteleostomi</taxon>
        <taxon>Actinopterygii</taxon>
        <taxon>Neopterygii</taxon>
        <taxon>Teleostei</taxon>
        <taxon>Notacanthiformes</taxon>
        <taxon>Halosauridae</taxon>
        <taxon>Aldrovandia</taxon>
    </lineage>
</organism>
<evidence type="ECO:0000313" key="2">
    <source>
        <dbReference type="EMBL" id="KAJ8404487.1"/>
    </source>
</evidence>